<dbReference type="InterPro" id="IPR013087">
    <property type="entry name" value="Znf_C2H2_type"/>
</dbReference>
<evidence type="ECO:0000256" key="7">
    <source>
        <dbReference type="ARBA" id="ARBA00023015"/>
    </source>
</evidence>
<comment type="subcellular location">
    <subcellularLocation>
        <location evidence="1">Nucleus</location>
    </subcellularLocation>
</comment>
<feature type="domain" description="C2H2-type" evidence="13">
    <location>
        <begin position="338"/>
        <end position="365"/>
    </location>
</feature>
<evidence type="ECO:0000256" key="3">
    <source>
        <dbReference type="ARBA" id="ARBA00022723"/>
    </source>
</evidence>
<feature type="region of interest" description="Disordered" evidence="12">
    <location>
        <begin position="560"/>
        <end position="631"/>
    </location>
</feature>
<feature type="compositionally biased region" description="Pro residues" evidence="12">
    <location>
        <begin position="808"/>
        <end position="821"/>
    </location>
</feature>
<dbReference type="GO" id="GO:0001817">
    <property type="term" value="P:regulation of cytokine production"/>
    <property type="evidence" value="ECO:0007669"/>
    <property type="project" value="TreeGrafter"/>
</dbReference>
<protein>
    <recommendedName>
        <fullName evidence="13">C2H2-type domain-containing protein</fullName>
    </recommendedName>
</protein>
<dbReference type="GO" id="GO:0008270">
    <property type="term" value="F:zinc ion binding"/>
    <property type="evidence" value="ECO:0007669"/>
    <property type="project" value="UniProtKB-KW"/>
</dbReference>
<evidence type="ECO:0000256" key="12">
    <source>
        <dbReference type="SAM" id="MobiDB-lite"/>
    </source>
</evidence>
<feature type="compositionally biased region" description="Acidic residues" evidence="12">
    <location>
        <begin position="305"/>
        <end position="317"/>
    </location>
</feature>
<feature type="region of interest" description="Disordered" evidence="12">
    <location>
        <begin position="211"/>
        <end position="338"/>
    </location>
</feature>
<dbReference type="GO" id="GO:0005654">
    <property type="term" value="C:nucleoplasm"/>
    <property type="evidence" value="ECO:0007669"/>
    <property type="project" value="TreeGrafter"/>
</dbReference>
<feature type="domain" description="C2H2-type" evidence="13">
    <location>
        <begin position="424"/>
        <end position="451"/>
    </location>
</feature>
<evidence type="ECO:0000313" key="15">
    <source>
        <dbReference type="Proteomes" id="UP000694390"/>
    </source>
</evidence>
<feature type="compositionally biased region" description="Pro residues" evidence="12">
    <location>
        <begin position="757"/>
        <end position="797"/>
    </location>
</feature>
<reference evidence="14" key="1">
    <citation type="submission" date="2019-06" db="EMBL/GenBank/DDBJ databases">
        <title>G10K-VGP Goodes thornscrub tortoise genome, primary haplotype.</title>
        <authorList>
            <person name="Murphy B."/>
            <person name="Edwards T."/>
            <person name="Rhie A."/>
            <person name="Koren S."/>
            <person name="Phillippy A."/>
            <person name="Fedrigo O."/>
            <person name="Haase B."/>
            <person name="Mountcastle J."/>
            <person name="Lewin H."/>
            <person name="Damas J."/>
            <person name="Howe K."/>
            <person name="Formenti G."/>
            <person name="Myers G."/>
            <person name="Durbin R."/>
            <person name="Jarvis E.D."/>
        </authorList>
    </citation>
    <scope>NUCLEOTIDE SEQUENCE [LARGE SCALE GENOMIC DNA]</scope>
</reference>
<dbReference type="GO" id="GO:0001227">
    <property type="term" value="F:DNA-binding transcription repressor activity, RNA polymerase II-specific"/>
    <property type="evidence" value="ECO:0007669"/>
    <property type="project" value="TreeGrafter"/>
</dbReference>
<feature type="region of interest" description="Disordered" evidence="12">
    <location>
        <begin position="726"/>
        <end position="943"/>
    </location>
</feature>
<evidence type="ECO:0000256" key="11">
    <source>
        <dbReference type="PROSITE-ProRule" id="PRU00042"/>
    </source>
</evidence>
<dbReference type="FunFam" id="3.30.160.60:FF:000325">
    <property type="entry name" value="ZFP90 zinc finger protein"/>
    <property type="match status" value="1"/>
</dbReference>
<evidence type="ECO:0000256" key="2">
    <source>
        <dbReference type="ARBA" id="ARBA00006991"/>
    </source>
</evidence>
<feature type="compositionally biased region" description="Acidic residues" evidence="12">
    <location>
        <begin position="279"/>
        <end position="296"/>
    </location>
</feature>
<feature type="compositionally biased region" description="Low complexity" evidence="12">
    <location>
        <begin position="247"/>
        <end position="258"/>
    </location>
</feature>
<keyword evidence="5 11" id="KW-0863">Zinc-finger</keyword>
<keyword evidence="6" id="KW-0862">Zinc</keyword>
<evidence type="ECO:0000256" key="8">
    <source>
        <dbReference type="ARBA" id="ARBA00023125"/>
    </source>
</evidence>
<keyword evidence="3" id="KW-0479">Metal-binding</keyword>
<evidence type="ECO:0000256" key="6">
    <source>
        <dbReference type="ARBA" id="ARBA00022833"/>
    </source>
</evidence>
<comment type="similarity">
    <text evidence="2">Belongs to the krueppel C2H2-type zinc-finger protein family.</text>
</comment>
<evidence type="ECO:0000256" key="4">
    <source>
        <dbReference type="ARBA" id="ARBA00022737"/>
    </source>
</evidence>
<feature type="domain" description="C2H2-type" evidence="13">
    <location>
        <begin position="396"/>
        <end position="423"/>
    </location>
</feature>
<feature type="compositionally biased region" description="Low complexity" evidence="12">
    <location>
        <begin position="122"/>
        <end position="142"/>
    </location>
</feature>
<dbReference type="GO" id="GO:0002682">
    <property type="term" value="P:regulation of immune system process"/>
    <property type="evidence" value="ECO:0007669"/>
    <property type="project" value="TreeGrafter"/>
</dbReference>
<dbReference type="Proteomes" id="UP000694390">
    <property type="component" value="Chromosome 24"/>
</dbReference>
<evidence type="ECO:0000256" key="9">
    <source>
        <dbReference type="ARBA" id="ARBA00023163"/>
    </source>
</evidence>
<feature type="compositionally biased region" description="Pro residues" evidence="12">
    <location>
        <begin position="611"/>
        <end position="628"/>
    </location>
</feature>
<dbReference type="SUPFAM" id="SSF57667">
    <property type="entry name" value="beta-beta-alpha zinc fingers"/>
    <property type="match status" value="4"/>
</dbReference>
<dbReference type="GeneTree" id="ENSGT01150000286958"/>
<dbReference type="OrthoDB" id="9428043at2759"/>
<gene>
    <name evidence="14" type="primary">LOC115639627</name>
</gene>
<dbReference type="PROSITE" id="PS50157">
    <property type="entry name" value="ZINC_FINGER_C2H2_2"/>
    <property type="match status" value="6"/>
</dbReference>
<feature type="compositionally biased region" description="Basic and acidic residues" evidence="12">
    <location>
        <begin position="213"/>
        <end position="230"/>
    </location>
</feature>
<feature type="compositionally biased region" description="Polar residues" evidence="12">
    <location>
        <begin position="1"/>
        <end position="11"/>
    </location>
</feature>
<organism evidence="14 15">
    <name type="scientific">Gopherus evgoodei</name>
    <name type="common">Goodes thornscrub tortoise</name>
    <dbReference type="NCBI Taxonomy" id="1825980"/>
    <lineage>
        <taxon>Eukaryota</taxon>
        <taxon>Metazoa</taxon>
        <taxon>Chordata</taxon>
        <taxon>Craniata</taxon>
        <taxon>Vertebrata</taxon>
        <taxon>Euteleostomi</taxon>
        <taxon>Archelosauria</taxon>
        <taxon>Testudinata</taxon>
        <taxon>Testudines</taxon>
        <taxon>Cryptodira</taxon>
        <taxon>Durocryptodira</taxon>
        <taxon>Testudinoidea</taxon>
        <taxon>Testudinidae</taxon>
        <taxon>Gopherus</taxon>
    </lineage>
</organism>
<feature type="compositionally biased region" description="Gly residues" evidence="12">
    <location>
        <begin position="855"/>
        <end position="864"/>
    </location>
</feature>
<proteinExistence type="inferred from homology"/>
<dbReference type="PANTHER" id="PTHR24399:SF54">
    <property type="entry name" value="GASTRULA ZINC FINGER PROTEIN XLCGF26.1-LIKE-RELATED"/>
    <property type="match status" value="1"/>
</dbReference>
<dbReference type="Gene3D" id="3.30.160.60">
    <property type="entry name" value="Classic Zinc Finger"/>
    <property type="match status" value="4"/>
</dbReference>
<reference evidence="14" key="2">
    <citation type="submission" date="2025-08" db="UniProtKB">
        <authorList>
            <consortium name="Ensembl"/>
        </authorList>
    </citation>
    <scope>IDENTIFICATION</scope>
</reference>
<dbReference type="Pfam" id="PF00096">
    <property type="entry name" value="zf-C2H2"/>
    <property type="match status" value="5"/>
</dbReference>
<dbReference type="InterPro" id="IPR036236">
    <property type="entry name" value="Znf_C2H2_sf"/>
</dbReference>
<dbReference type="Ensembl" id="ENSGEVT00005022372.1">
    <property type="protein sequence ID" value="ENSGEVP00005021305.1"/>
    <property type="gene ID" value="ENSGEVG00005015139.1"/>
</dbReference>
<keyword evidence="4" id="KW-0677">Repeat</keyword>
<dbReference type="PROSITE" id="PS00028">
    <property type="entry name" value="ZINC_FINGER_C2H2_1"/>
    <property type="match status" value="5"/>
</dbReference>
<sequence>MLRNQPSSHLQSTRDKTMEATSLPNEGQFAPGSFLEKLNSLVKGIGCPNPDVGRAPHKAFDKRWLSLPHPAPPPAEVPVTGSPPSSCSNGFPAVVPLPVSAQREPVAKPIAEASVSSARESRTAACPLHAPAAPHQASSMAQEPSPQAALELQGGTGSLDEQAQQLDAEINELIQQWELRPEDEEWEDTASCVLLKSKWCRGDPMELDDEFIREDPAYNADRVESEAREADDVEGQASSPAVPPSSPSSLARSSEAAPDSQGVYSLRPRGPAKERSAEEEGDTPTEESSAEEEEGDSPAGCTEESSSEEEEEEEEEAERSPQRQRKRGPQGGTAPRVYPCPTCGHKFANSSNMRKHLRIHTREAPYSCHACGKSFTDSSNLTKHQRVHSGGRERPFSCSKCPKVFASAPDLQEHLRRHEGIRPFPCMDCKRSFVSQAELLAHIRNHVGQPQALTAKPLLHCEDCNKSFAGPMLLRLHQRRHKAYVCDECGAVFTLEFKLLFHKSLHKGLQTCTRCGVQYTGGHFCRARAQARAQSCASRPGHNSAKTPGTASLVVRVPDSVPAEGSTPARPPAPLAAGPPAPARPPAPAPAGPPAPAPAGPPAPVAAGPLSPAPAGPPGSAPARPAAPAPLAAGAPAQAAVRVHSSTTSMAATSVPLTIPPSDPVAGVISNGLILLNPATLPPGTKIILQIPPQMVVPPRDAGTRAGSTNACTLQGLVPRRMPELHPAPAKAQQPAGEQHGHLTSSMTSAEKGNGPHTPPVPAPCQPPSPSAPLQPAQPLPPSAPLQCPPPSGPPLLAPSQPLGLMPLPAPPPPSAPPQLPAPSEELWAEQGAWHKPYNFRQSQPQGKYTEEGAGEGSDPGGSSGEDWAGESGDEEDEELEPVPQGKRRGRPPKKQGLGQSPKKQGPAQSPKKRGRPPKKQGPGQPPQEAKARPAPPGPLHLCGLCQALCVPEVTEAARAAAQALPLLPPVPQHLQRSPQTAAP</sequence>
<feature type="compositionally biased region" description="Polar residues" evidence="12">
    <location>
        <begin position="742"/>
        <end position="751"/>
    </location>
</feature>
<feature type="region of interest" description="Disordered" evidence="12">
    <location>
        <begin position="1"/>
        <end position="30"/>
    </location>
</feature>
<keyword evidence="9" id="KW-0804">Transcription</keyword>
<accession>A0A8C5EXH5</accession>
<feature type="compositionally biased region" description="Pro residues" evidence="12">
    <location>
        <begin position="569"/>
        <end position="604"/>
    </location>
</feature>
<feature type="domain" description="C2H2-type" evidence="13">
    <location>
        <begin position="366"/>
        <end position="393"/>
    </location>
</feature>
<reference evidence="14" key="3">
    <citation type="submission" date="2025-09" db="UniProtKB">
        <authorList>
            <consortium name="Ensembl"/>
        </authorList>
    </citation>
    <scope>IDENTIFICATION</scope>
</reference>
<feature type="region of interest" description="Disordered" evidence="12">
    <location>
        <begin position="122"/>
        <end position="163"/>
    </location>
</feature>
<evidence type="ECO:0000313" key="14">
    <source>
        <dbReference type="Ensembl" id="ENSGEVP00005021305.1"/>
    </source>
</evidence>
<evidence type="ECO:0000259" key="13">
    <source>
        <dbReference type="PROSITE" id="PS50157"/>
    </source>
</evidence>
<feature type="compositionally biased region" description="Low complexity" evidence="12">
    <location>
        <begin position="798"/>
        <end position="807"/>
    </location>
</feature>
<dbReference type="GO" id="GO:0000978">
    <property type="term" value="F:RNA polymerase II cis-regulatory region sequence-specific DNA binding"/>
    <property type="evidence" value="ECO:0007669"/>
    <property type="project" value="TreeGrafter"/>
</dbReference>
<evidence type="ECO:0000256" key="10">
    <source>
        <dbReference type="ARBA" id="ARBA00023242"/>
    </source>
</evidence>
<dbReference type="AlphaFoldDB" id="A0A8C5EXH5"/>
<keyword evidence="10" id="KW-0539">Nucleus</keyword>
<feature type="compositionally biased region" description="Acidic residues" evidence="12">
    <location>
        <begin position="868"/>
        <end position="881"/>
    </location>
</feature>
<evidence type="ECO:0000256" key="5">
    <source>
        <dbReference type="ARBA" id="ARBA00022771"/>
    </source>
</evidence>
<keyword evidence="8" id="KW-0238">DNA-binding</keyword>
<keyword evidence="7" id="KW-0805">Transcription regulation</keyword>
<keyword evidence="15" id="KW-1185">Reference proteome</keyword>
<feature type="domain" description="C2H2-type" evidence="13">
    <location>
        <begin position="459"/>
        <end position="481"/>
    </location>
</feature>
<dbReference type="FunFam" id="3.30.160.60:FF:000030">
    <property type="entry name" value="Zinc finger protein 628"/>
    <property type="match status" value="1"/>
</dbReference>
<feature type="domain" description="C2H2-type" evidence="13">
    <location>
        <begin position="484"/>
        <end position="511"/>
    </location>
</feature>
<dbReference type="PANTHER" id="PTHR24399">
    <property type="entry name" value="ZINC FINGER AND BTB DOMAIN-CONTAINING"/>
    <property type="match status" value="1"/>
</dbReference>
<feature type="region of interest" description="Disordered" evidence="12">
    <location>
        <begin position="64"/>
        <end position="86"/>
    </location>
</feature>
<name>A0A8C5EXH5_9SAUR</name>
<dbReference type="SMART" id="SM00355">
    <property type="entry name" value="ZnF_C2H2"/>
    <property type="match status" value="6"/>
</dbReference>
<evidence type="ECO:0000256" key="1">
    <source>
        <dbReference type="ARBA" id="ARBA00004123"/>
    </source>
</evidence>